<feature type="compositionally biased region" description="Low complexity" evidence="1">
    <location>
        <begin position="45"/>
        <end position="58"/>
    </location>
</feature>
<protein>
    <submittedName>
        <fullName evidence="2">Uncharacterized protein</fullName>
    </submittedName>
</protein>
<evidence type="ECO:0000313" key="3">
    <source>
        <dbReference type="Proteomes" id="UP001066276"/>
    </source>
</evidence>
<dbReference type="EMBL" id="JANPWB010000002">
    <property type="protein sequence ID" value="KAJ1211060.1"/>
    <property type="molecule type" value="Genomic_DNA"/>
</dbReference>
<feature type="region of interest" description="Disordered" evidence="1">
    <location>
        <begin position="151"/>
        <end position="174"/>
    </location>
</feature>
<reference evidence="2" key="1">
    <citation type="journal article" date="2022" name="bioRxiv">
        <title>Sequencing and chromosome-scale assembly of the giantPleurodeles waltlgenome.</title>
        <authorList>
            <person name="Brown T."/>
            <person name="Elewa A."/>
            <person name="Iarovenko S."/>
            <person name="Subramanian E."/>
            <person name="Araus A.J."/>
            <person name="Petzold A."/>
            <person name="Susuki M."/>
            <person name="Suzuki K.-i.T."/>
            <person name="Hayashi T."/>
            <person name="Toyoda A."/>
            <person name="Oliveira C."/>
            <person name="Osipova E."/>
            <person name="Leigh N.D."/>
            <person name="Simon A."/>
            <person name="Yun M.H."/>
        </authorList>
    </citation>
    <scope>NUCLEOTIDE SEQUENCE</scope>
    <source>
        <strain evidence="2">20211129_DDA</strain>
        <tissue evidence="2">Liver</tissue>
    </source>
</reference>
<sequence length="174" mass="18996">MESGLSLPCKVRGVLVAFGTIKKPQALRAAPSKRQEASTNTKQGSSRPRNARAAPSRAWCPVLQAAQSDARLRDVHPAAHRPRNAAPQQRQSVARARDMRVRRGRAAKNLQGVLTKSCGSQQDEATKTGKEILQEPDWKLEPHCCRKLSTAPEASSAKLIGEKKNASNFRVPSE</sequence>
<name>A0AAV7WDX6_PLEWA</name>
<keyword evidence="3" id="KW-1185">Reference proteome</keyword>
<feature type="region of interest" description="Disordered" evidence="1">
    <location>
        <begin position="117"/>
        <end position="136"/>
    </location>
</feature>
<organism evidence="2 3">
    <name type="scientific">Pleurodeles waltl</name>
    <name type="common">Iberian ribbed newt</name>
    <dbReference type="NCBI Taxonomy" id="8319"/>
    <lineage>
        <taxon>Eukaryota</taxon>
        <taxon>Metazoa</taxon>
        <taxon>Chordata</taxon>
        <taxon>Craniata</taxon>
        <taxon>Vertebrata</taxon>
        <taxon>Euteleostomi</taxon>
        <taxon>Amphibia</taxon>
        <taxon>Batrachia</taxon>
        <taxon>Caudata</taxon>
        <taxon>Salamandroidea</taxon>
        <taxon>Salamandridae</taxon>
        <taxon>Pleurodelinae</taxon>
        <taxon>Pleurodeles</taxon>
    </lineage>
</organism>
<evidence type="ECO:0000313" key="2">
    <source>
        <dbReference type="EMBL" id="KAJ1211060.1"/>
    </source>
</evidence>
<comment type="caution">
    <text evidence="2">The sequence shown here is derived from an EMBL/GenBank/DDBJ whole genome shotgun (WGS) entry which is preliminary data.</text>
</comment>
<evidence type="ECO:0000256" key="1">
    <source>
        <dbReference type="SAM" id="MobiDB-lite"/>
    </source>
</evidence>
<feature type="region of interest" description="Disordered" evidence="1">
    <location>
        <begin position="25"/>
        <end position="99"/>
    </location>
</feature>
<dbReference type="AlphaFoldDB" id="A0AAV7WDX6"/>
<proteinExistence type="predicted"/>
<accession>A0AAV7WDX6</accession>
<gene>
    <name evidence="2" type="ORF">NDU88_006422</name>
</gene>
<dbReference type="Proteomes" id="UP001066276">
    <property type="component" value="Chromosome 1_2"/>
</dbReference>
<feature type="compositionally biased region" description="Basic and acidic residues" evidence="1">
    <location>
        <begin position="124"/>
        <end position="136"/>
    </location>
</feature>